<dbReference type="Proteomes" id="UP000280197">
    <property type="component" value="Chromosome"/>
</dbReference>
<reference evidence="1 2" key="1">
    <citation type="submission" date="2018-12" db="EMBL/GenBank/DDBJ databases">
        <authorList>
            <person name="Li K."/>
        </authorList>
    </citation>
    <scope>NUCLEOTIDE SEQUENCE [LARGE SCALE GENOMIC DNA]</scope>
    <source>
        <strain evidence="2">CR22</strain>
    </source>
</reference>
<name>A0A3Q9C067_9ACTN</name>
<sequence length="76" mass="8360">MTRHPFPQDLVETQTAWYVTYGRLANGDNGGAAEQRRRLLQLSQRIAGHAFWRSPAGTPAARVALKELARAEAAGE</sequence>
<evidence type="ECO:0000313" key="1">
    <source>
        <dbReference type="EMBL" id="AZP17859.1"/>
    </source>
</evidence>
<dbReference type="KEGG" id="saqu:EJC51_18195"/>
<organism evidence="1 2">
    <name type="scientific">Streptomyces aquilus</name>
    <dbReference type="NCBI Taxonomy" id="2548456"/>
    <lineage>
        <taxon>Bacteria</taxon>
        <taxon>Bacillati</taxon>
        <taxon>Actinomycetota</taxon>
        <taxon>Actinomycetes</taxon>
        <taxon>Kitasatosporales</taxon>
        <taxon>Streptomycetaceae</taxon>
        <taxon>Streptomyces</taxon>
    </lineage>
</organism>
<evidence type="ECO:0000313" key="2">
    <source>
        <dbReference type="Proteomes" id="UP000280197"/>
    </source>
</evidence>
<proteinExistence type="predicted"/>
<keyword evidence="2" id="KW-1185">Reference proteome</keyword>
<dbReference type="EMBL" id="CP034463">
    <property type="protein sequence ID" value="AZP17859.1"/>
    <property type="molecule type" value="Genomic_DNA"/>
</dbReference>
<accession>A0A3Q9C067</accession>
<dbReference type="AlphaFoldDB" id="A0A3Q9C067"/>
<protein>
    <submittedName>
        <fullName evidence="1">Uncharacterized protein</fullName>
    </submittedName>
</protein>
<gene>
    <name evidence="1" type="ORF">EJC51_18195</name>
</gene>